<name>A0A103QVQ3_9BURK</name>
<evidence type="ECO:0000313" key="2">
    <source>
        <dbReference type="Proteomes" id="UP000064029"/>
    </source>
</evidence>
<dbReference type="RefSeq" id="WP_059758131.1">
    <property type="nucleotide sequence ID" value="NZ_CP013414.1"/>
</dbReference>
<dbReference type="OrthoDB" id="9150170at2"/>
<comment type="caution">
    <text evidence="1">The sequence shown here is derived from an EMBL/GenBank/DDBJ whole genome shotgun (WGS) entry which is preliminary data.</text>
</comment>
<evidence type="ECO:0000313" key="1">
    <source>
        <dbReference type="EMBL" id="KVG56447.1"/>
    </source>
</evidence>
<accession>A0A103QVQ3</accession>
<reference evidence="1 2" key="1">
    <citation type="submission" date="2015-11" db="EMBL/GenBank/DDBJ databases">
        <title>Expanding the genomic diversity of Burkholderia species for the development of highly accurate diagnostics.</title>
        <authorList>
            <person name="Sahl J."/>
            <person name="Keim P."/>
            <person name="Wagner D."/>
        </authorList>
    </citation>
    <scope>NUCLEOTIDE SEQUENCE [LARGE SCALE GENOMIC DNA]</scope>
    <source>
        <strain evidence="1 2">MSMB2036</strain>
    </source>
</reference>
<proteinExistence type="predicted"/>
<dbReference type="Proteomes" id="UP000064029">
    <property type="component" value="Unassembled WGS sequence"/>
</dbReference>
<protein>
    <submittedName>
        <fullName evidence="1">Uncharacterized protein</fullName>
    </submittedName>
</protein>
<sequence>MDAKTIQETLELVKGQYGLGKTITTANNLVAYDLQAPAKNLYPVVTPLRNKIARVPGKGGVATNWRTVKAIIGSGYDSSPWVPEGQRSGRMSYNTAPVAANYVTIGEEDGVTFEAEHAGEGFEDVKATMAMRLLQKTMLKEENAILGGNNSLALGVPTAPTLSAAGSGATLPAATYSVIVVALTLEGFINSSVANGVATQKTVTGADGQTYVVTGGSSNQSSNTTQAVTLGQTLSATVPVVNGAVAYAWYVGTAGAEKLQAITTINSATFSAPLSSSTQAATAITADNSTNPLAFDGLLTTAFKPANGAYVNVMPTGTAGTGTPLTASGRGSIVEIDTMLKTMWDTYQLGATVLYVNSQELKNITTKVLTNASGPLLRYDQAAGSKEPYAITASGVVTFYFNPFTANGGQLIPVMLHPKVPPGTIIAWCEELPLWYQNNEVSNVAEIHCRKDYYQLDFPIVTRMWQSGVYAEEVLAVYAPFAMAIITNIANG</sequence>
<gene>
    <name evidence="1" type="ORF">WJ33_37120</name>
</gene>
<dbReference type="EMBL" id="LOXM01000255">
    <property type="protein sequence ID" value="KVG56447.1"/>
    <property type="molecule type" value="Genomic_DNA"/>
</dbReference>
<dbReference type="AlphaFoldDB" id="A0A103QVQ3"/>
<organism evidence="1 2">
    <name type="scientific">Burkholderia ubonensis</name>
    <dbReference type="NCBI Taxonomy" id="101571"/>
    <lineage>
        <taxon>Bacteria</taxon>
        <taxon>Pseudomonadati</taxon>
        <taxon>Pseudomonadota</taxon>
        <taxon>Betaproteobacteria</taxon>
        <taxon>Burkholderiales</taxon>
        <taxon>Burkholderiaceae</taxon>
        <taxon>Burkholderia</taxon>
        <taxon>Burkholderia cepacia complex</taxon>
    </lineage>
</organism>